<dbReference type="EMBL" id="VOQS01000003">
    <property type="protein sequence ID" value="TXC84697.1"/>
    <property type="molecule type" value="Genomic_DNA"/>
</dbReference>
<dbReference type="RefSeq" id="WP_147236669.1">
    <property type="nucleotide sequence ID" value="NZ_VOQS01000003.1"/>
</dbReference>
<name>A0A5C6VHS6_9BURK</name>
<dbReference type="AlphaFoldDB" id="A0A5C6VHS6"/>
<proteinExistence type="predicted"/>
<reference evidence="1 2" key="1">
    <citation type="journal article" date="2018" name="Int. J. Syst. Evol. Microbiol.">
        <title>Paraburkholderia azotifigens sp. nov., a nitrogen-fixing bacterium isolated from paddy soil.</title>
        <authorList>
            <person name="Choi G.M."/>
            <person name="Im W.T."/>
        </authorList>
    </citation>
    <scope>NUCLEOTIDE SEQUENCE [LARGE SCALE GENOMIC DNA]</scope>
    <source>
        <strain evidence="1 2">NF 2-5-3</strain>
    </source>
</reference>
<gene>
    <name evidence="1" type="ORF">FRZ40_31210</name>
</gene>
<evidence type="ECO:0000313" key="2">
    <source>
        <dbReference type="Proteomes" id="UP000321776"/>
    </source>
</evidence>
<dbReference type="Proteomes" id="UP000321776">
    <property type="component" value="Unassembled WGS sequence"/>
</dbReference>
<accession>A0A5C6VHS6</accession>
<protein>
    <submittedName>
        <fullName evidence="1">Polyhydroxyalkanoate depolymerase</fullName>
    </submittedName>
</protein>
<comment type="caution">
    <text evidence="1">The sequence shown here is derived from an EMBL/GenBank/DDBJ whole genome shotgun (WGS) entry which is preliminary data.</text>
</comment>
<organism evidence="1 2">
    <name type="scientific">Paraburkholderia azotifigens</name>
    <dbReference type="NCBI Taxonomy" id="2057004"/>
    <lineage>
        <taxon>Bacteria</taxon>
        <taxon>Pseudomonadati</taxon>
        <taxon>Pseudomonadota</taxon>
        <taxon>Betaproteobacteria</taxon>
        <taxon>Burkholderiales</taxon>
        <taxon>Burkholderiaceae</taxon>
        <taxon>Paraburkholderia</taxon>
    </lineage>
</organism>
<sequence>MDPVDGASGSPARQVAAGCELLVRLYQTYPKPEFGLTQTVIDGQTVAVTETVVMNRPSCRLLHFERAACRTDPAVLLVAPLSGHHATLLRETVARMLPEFDDYITDWCDARTVPLSDGLFDLDDYIPYLCDFIDHVWRTQVYPRLSELIRQHDMSRAPQRSRGSIMQLSLPASLCAPCESPGTPPPVANLQATTDFCMRRCSTDKANPFERNENHGLIRRVGLPLVYLFVLAPVHRCDAAVLRILSYGAMVNHQPAFR</sequence>
<evidence type="ECO:0000313" key="1">
    <source>
        <dbReference type="EMBL" id="TXC84697.1"/>
    </source>
</evidence>